<proteinExistence type="inferred from homology"/>
<keyword evidence="3" id="KW-0175">Coiled coil</keyword>
<evidence type="ECO:0000313" key="5">
    <source>
        <dbReference type="Proteomes" id="UP000823632"/>
    </source>
</evidence>
<evidence type="ECO:0000256" key="2">
    <source>
        <dbReference type="HAMAP-Rule" id="MF_00274"/>
    </source>
</evidence>
<dbReference type="GO" id="GO:0005829">
    <property type="term" value="C:cytosol"/>
    <property type="evidence" value="ECO:0007669"/>
    <property type="project" value="TreeGrafter"/>
</dbReference>
<dbReference type="EMBL" id="JADIND010000148">
    <property type="protein sequence ID" value="MBO8431084.1"/>
    <property type="molecule type" value="Genomic_DNA"/>
</dbReference>
<dbReference type="GO" id="GO:0043590">
    <property type="term" value="C:bacterial nucleoid"/>
    <property type="evidence" value="ECO:0007669"/>
    <property type="project" value="UniProtKB-UniRule"/>
</dbReference>
<dbReference type="AlphaFoldDB" id="A0A9D9DTM8"/>
<dbReference type="Pfam" id="PF02575">
    <property type="entry name" value="YbaB_DNA_bd"/>
    <property type="match status" value="1"/>
</dbReference>
<evidence type="ECO:0000256" key="3">
    <source>
        <dbReference type="SAM" id="Coils"/>
    </source>
</evidence>
<reference evidence="4" key="1">
    <citation type="submission" date="2020-10" db="EMBL/GenBank/DDBJ databases">
        <authorList>
            <person name="Gilroy R."/>
        </authorList>
    </citation>
    <scope>NUCLEOTIDE SEQUENCE</scope>
    <source>
        <strain evidence="4">10192</strain>
    </source>
</reference>
<comment type="similarity">
    <text evidence="2">Belongs to the YbaB/EbfC family.</text>
</comment>
<comment type="subcellular location">
    <subcellularLocation>
        <location evidence="2">Cytoplasm</location>
        <location evidence="2">Nucleoid</location>
    </subcellularLocation>
</comment>
<organism evidence="4 5">
    <name type="scientific">Candidatus Scatousia excrementipullorum</name>
    <dbReference type="NCBI Taxonomy" id="2840936"/>
    <lineage>
        <taxon>Bacteria</taxon>
        <taxon>Candidatus Scatousia</taxon>
    </lineage>
</organism>
<evidence type="ECO:0000256" key="1">
    <source>
        <dbReference type="ARBA" id="ARBA00023125"/>
    </source>
</evidence>
<dbReference type="PANTHER" id="PTHR33449:SF1">
    <property type="entry name" value="NUCLEOID-ASSOCIATED PROTEIN YBAB"/>
    <property type="match status" value="1"/>
</dbReference>
<dbReference type="PANTHER" id="PTHR33449">
    <property type="entry name" value="NUCLEOID-ASSOCIATED PROTEIN YBAB"/>
    <property type="match status" value="1"/>
</dbReference>
<comment type="subunit">
    <text evidence="2">Homodimer.</text>
</comment>
<dbReference type="GO" id="GO:0003677">
    <property type="term" value="F:DNA binding"/>
    <property type="evidence" value="ECO:0007669"/>
    <property type="project" value="UniProtKB-UniRule"/>
</dbReference>
<name>A0A9D9DTM8_9BACT</name>
<feature type="coiled-coil region" evidence="3">
    <location>
        <begin position="3"/>
        <end position="30"/>
    </location>
</feature>
<dbReference type="Proteomes" id="UP000823632">
    <property type="component" value="Unassembled WGS sequence"/>
</dbReference>
<dbReference type="HAMAP" id="MF_00274">
    <property type="entry name" value="DNA_YbaB_EbfC"/>
    <property type="match status" value="1"/>
</dbReference>
<reference evidence="4" key="2">
    <citation type="journal article" date="2021" name="PeerJ">
        <title>Extensive microbial diversity within the chicken gut microbiome revealed by metagenomics and culture.</title>
        <authorList>
            <person name="Gilroy R."/>
            <person name="Ravi A."/>
            <person name="Getino M."/>
            <person name="Pursley I."/>
            <person name="Horton D.L."/>
            <person name="Alikhan N.F."/>
            <person name="Baker D."/>
            <person name="Gharbi K."/>
            <person name="Hall N."/>
            <person name="Watson M."/>
            <person name="Adriaenssens E.M."/>
            <person name="Foster-Nyarko E."/>
            <person name="Jarju S."/>
            <person name="Secka A."/>
            <person name="Antonio M."/>
            <person name="Oren A."/>
            <person name="Chaudhuri R.R."/>
            <person name="La Ragione R."/>
            <person name="Hildebrand F."/>
            <person name="Pallen M.J."/>
        </authorList>
    </citation>
    <scope>NUCLEOTIDE SEQUENCE</scope>
    <source>
        <strain evidence="4">10192</strain>
    </source>
</reference>
<dbReference type="InterPro" id="IPR036894">
    <property type="entry name" value="YbaB-like_sf"/>
</dbReference>
<comment type="function">
    <text evidence="2">Binds to DNA and alters its conformation. May be involved in regulation of gene expression, nucleoid organization and DNA protection.</text>
</comment>
<evidence type="ECO:0000313" key="4">
    <source>
        <dbReference type="EMBL" id="MBO8431084.1"/>
    </source>
</evidence>
<keyword evidence="2" id="KW-0963">Cytoplasm</keyword>
<comment type="caution">
    <text evidence="4">The sequence shown here is derived from an EMBL/GenBank/DDBJ whole genome shotgun (WGS) entry which is preliminary data.</text>
</comment>
<dbReference type="SUPFAM" id="SSF82607">
    <property type="entry name" value="YbaB-like"/>
    <property type="match status" value="1"/>
</dbReference>
<sequence>MNIMQIMKQAQNVQAKLKASQEELAKMELVGEAGGGAVKVTNDGQGKFKSIKLDASALNISADVAEELEDLISVAMKQAGDKASKEMESKMKAATGGLNIPGLNF</sequence>
<dbReference type="InterPro" id="IPR004401">
    <property type="entry name" value="YbaB/EbfC"/>
</dbReference>
<dbReference type="NCBIfam" id="TIGR00103">
    <property type="entry name" value="DNA_YbaB_EbfC"/>
    <property type="match status" value="1"/>
</dbReference>
<dbReference type="Gene3D" id="3.30.1310.10">
    <property type="entry name" value="Nucleoid-associated protein YbaB-like domain"/>
    <property type="match status" value="1"/>
</dbReference>
<gene>
    <name evidence="4" type="ORF">IAC76_06815</name>
</gene>
<accession>A0A9D9DTM8</accession>
<dbReference type="PIRSF" id="PIRSF004555">
    <property type="entry name" value="UCP004555"/>
    <property type="match status" value="1"/>
</dbReference>
<protein>
    <recommendedName>
        <fullName evidence="2">Nucleoid-associated protein IAC76_06815</fullName>
    </recommendedName>
</protein>
<keyword evidence="1 2" id="KW-0238">DNA-binding</keyword>